<comment type="caution">
    <text evidence="8">The sequence shown here is derived from an EMBL/GenBank/DDBJ whole genome shotgun (WGS) entry which is preliminary data.</text>
</comment>
<sequence>MGPYLYAAASVGLFLSIRTISWRRKVHRDLSGASSRLNDYDKVYSNHPPIIDIPSSEIFNNPREAYETALKDHGPVIAVRRKGLLEFIVDENLCQTVLTSDQSFSFEEAMAKILNLRPYVSFFWSFFREIDDLVQNGINPRLSNIMEQICPVFIRSAGRAVDQRTVDMFEHAHTSIAEGMIILIFGEGYANEHSIEIITNVATDIAGLTGNSVNNFILGRNFPTIFATLTWLNVTCTSIFAFFRFIGPQVWKHVRSRKWVPGEEKPTSVLEYLSYKHATNGSVGFTSFLWIMSMLLGLIFASVHQTASVVVWVVFEIAKRPEYLKALRDELHNNVDPVTNDLDPSNIGEAIQKATLLDSFIREVMRTKGDTLATCRLTTVDVHLAGYTIPKGHLVYPFATRIHLNPVHHPDPSVFRPDRWSGDDARPAVMTSASYISFGLGKWACPGRILAVSEIKMIVWSLIAKATPRLVGNKYKIVDPLNITSVPPQGELILEPFSFA</sequence>
<evidence type="ECO:0000313" key="8">
    <source>
        <dbReference type="EMBL" id="KAJ7361015.1"/>
    </source>
</evidence>
<dbReference type="GO" id="GO:0020037">
    <property type="term" value="F:heme binding"/>
    <property type="evidence" value="ECO:0007669"/>
    <property type="project" value="InterPro"/>
</dbReference>
<dbReference type="EMBL" id="JARIHO010000005">
    <property type="protein sequence ID" value="KAJ7361015.1"/>
    <property type="molecule type" value="Genomic_DNA"/>
</dbReference>
<evidence type="ECO:0000256" key="5">
    <source>
        <dbReference type="ARBA" id="ARBA00023004"/>
    </source>
</evidence>
<comment type="similarity">
    <text evidence="2">Belongs to the cytochrome P450 family.</text>
</comment>
<proteinExistence type="inferred from homology"/>
<dbReference type="GO" id="GO:0005506">
    <property type="term" value="F:iron ion binding"/>
    <property type="evidence" value="ECO:0007669"/>
    <property type="project" value="InterPro"/>
</dbReference>
<feature type="binding site" description="axial binding residue" evidence="6">
    <location>
        <position position="445"/>
    </location>
    <ligand>
        <name>heme</name>
        <dbReference type="ChEBI" id="CHEBI:30413"/>
    </ligand>
    <ligandPart>
        <name>Fe</name>
        <dbReference type="ChEBI" id="CHEBI:18248"/>
    </ligandPart>
</feature>
<evidence type="ECO:0000256" key="3">
    <source>
        <dbReference type="ARBA" id="ARBA00022723"/>
    </source>
</evidence>
<keyword evidence="7" id="KW-0472">Membrane</keyword>
<keyword evidence="3 6" id="KW-0479">Metal-binding</keyword>
<dbReference type="GO" id="GO:0004497">
    <property type="term" value="F:monooxygenase activity"/>
    <property type="evidence" value="ECO:0007669"/>
    <property type="project" value="InterPro"/>
</dbReference>
<dbReference type="Gene3D" id="1.10.630.10">
    <property type="entry name" value="Cytochrome P450"/>
    <property type="match status" value="1"/>
</dbReference>
<evidence type="ECO:0000256" key="6">
    <source>
        <dbReference type="PIRSR" id="PIRSR602403-1"/>
    </source>
</evidence>
<keyword evidence="6" id="KW-0349">Heme</keyword>
<dbReference type="PRINTS" id="PR00465">
    <property type="entry name" value="EP450IV"/>
</dbReference>
<keyword evidence="9" id="KW-1185">Reference proteome</keyword>
<name>A0AAD7F1L5_9AGAR</name>
<evidence type="ECO:0000256" key="1">
    <source>
        <dbReference type="ARBA" id="ARBA00001971"/>
    </source>
</evidence>
<dbReference type="GO" id="GO:0016705">
    <property type="term" value="F:oxidoreductase activity, acting on paired donors, with incorporation or reduction of molecular oxygen"/>
    <property type="evidence" value="ECO:0007669"/>
    <property type="project" value="InterPro"/>
</dbReference>
<dbReference type="InterPro" id="IPR036396">
    <property type="entry name" value="Cyt_P450_sf"/>
</dbReference>
<accession>A0AAD7F1L5</accession>
<comment type="cofactor">
    <cofactor evidence="1 6">
        <name>heme</name>
        <dbReference type="ChEBI" id="CHEBI:30413"/>
    </cofactor>
</comment>
<evidence type="ECO:0000313" key="9">
    <source>
        <dbReference type="Proteomes" id="UP001218218"/>
    </source>
</evidence>
<protein>
    <submittedName>
        <fullName evidence="8">Cytochrome P450</fullName>
    </submittedName>
</protein>
<dbReference type="Pfam" id="PF00067">
    <property type="entry name" value="p450"/>
    <property type="match status" value="1"/>
</dbReference>
<evidence type="ECO:0000256" key="2">
    <source>
        <dbReference type="ARBA" id="ARBA00010617"/>
    </source>
</evidence>
<dbReference type="InterPro" id="IPR002403">
    <property type="entry name" value="Cyt_P450_E_grp-IV"/>
</dbReference>
<keyword evidence="4" id="KW-0560">Oxidoreductase</keyword>
<keyword evidence="7" id="KW-1133">Transmembrane helix</keyword>
<dbReference type="PANTHER" id="PTHR46206">
    <property type="entry name" value="CYTOCHROME P450"/>
    <property type="match status" value="1"/>
</dbReference>
<dbReference type="SUPFAM" id="SSF48264">
    <property type="entry name" value="Cytochrome P450"/>
    <property type="match status" value="1"/>
</dbReference>
<feature type="transmembrane region" description="Helical" evidence="7">
    <location>
        <begin position="225"/>
        <end position="246"/>
    </location>
</feature>
<keyword evidence="5 6" id="KW-0408">Iron</keyword>
<evidence type="ECO:0000256" key="4">
    <source>
        <dbReference type="ARBA" id="ARBA00023002"/>
    </source>
</evidence>
<dbReference type="AlphaFoldDB" id="A0AAD7F1L5"/>
<dbReference type="Proteomes" id="UP001218218">
    <property type="component" value="Unassembled WGS sequence"/>
</dbReference>
<organism evidence="8 9">
    <name type="scientific">Mycena albidolilacea</name>
    <dbReference type="NCBI Taxonomy" id="1033008"/>
    <lineage>
        <taxon>Eukaryota</taxon>
        <taxon>Fungi</taxon>
        <taxon>Dikarya</taxon>
        <taxon>Basidiomycota</taxon>
        <taxon>Agaricomycotina</taxon>
        <taxon>Agaricomycetes</taxon>
        <taxon>Agaricomycetidae</taxon>
        <taxon>Agaricales</taxon>
        <taxon>Marasmiineae</taxon>
        <taxon>Mycenaceae</taxon>
        <taxon>Mycena</taxon>
    </lineage>
</organism>
<reference evidence="8" key="1">
    <citation type="submission" date="2023-03" db="EMBL/GenBank/DDBJ databases">
        <title>Massive genome expansion in bonnet fungi (Mycena s.s.) driven by repeated elements and novel gene families across ecological guilds.</title>
        <authorList>
            <consortium name="Lawrence Berkeley National Laboratory"/>
            <person name="Harder C.B."/>
            <person name="Miyauchi S."/>
            <person name="Viragh M."/>
            <person name="Kuo A."/>
            <person name="Thoen E."/>
            <person name="Andreopoulos B."/>
            <person name="Lu D."/>
            <person name="Skrede I."/>
            <person name="Drula E."/>
            <person name="Henrissat B."/>
            <person name="Morin E."/>
            <person name="Kohler A."/>
            <person name="Barry K."/>
            <person name="LaButti K."/>
            <person name="Morin E."/>
            <person name="Salamov A."/>
            <person name="Lipzen A."/>
            <person name="Mereny Z."/>
            <person name="Hegedus B."/>
            <person name="Baldrian P."/>
            <person name="Stursova M."/>
            <person name="Weitz H."/>
            <person name="Taylor A."/>
            <person name="Grigoriev I.V."/>
            <person name="Nagy L.G."/>
            <person name="Martin F."/>
            <person name="Kauserud H."/>
        </authorList>
    </citation>
    <scope>NUCLEOTIDE SEQUENCE</scope>
    <source>
        <strain evidence="8">CBHHK002</strain>
    </source>
</reference>
<keyword evidence="7" id="KW-0812">Transmembrane</keyword>
<evidence type="ECO:0000256" key="7">
    <source>
        <dbReference type="SAM" id="Phobius"/>
    </source>
</evidence>
<dbReference type="InterPro" id="IPR001128">
    <property type="entry name" value="Cyt_P450"/>
</dbReference>
<feature type="transmembrane region" description="Helical" evidence="7">
    <location>
        <begin position="288"/>
        <end position="315"/>
    </location>
</feature>
<gene>
    <name evidence="8" type="ORF">DFH08DRAFT_685275</name>
</gene>